<dbReference type="GO" id="GO:0046872">
    <property type="term" value="F:metal ion binding"/>
    <property type="evidence" value="ECO:0007669"/>
    <property type="project" value="UniProtKB-UniRule"/>
</dbReference>
<evidence type="ECO:0000313" key="9">
    <source>
        <dbReference type="EMBL" id="MDC8014602.1"/>
    </source>
</evidence>
<dbReference type="CDD" id="cd06455">
    <property type="entry name" value="M3A_TOP"/>
    <property type="match status" value="1"/>
</dbReference>
<organism evidence="9 10">
    <name type="scientific">Tahibacter soli</name>
    <dbReference type="NCBI Taxonomy" id="2983605"/>
    <lineage>
        <taxon>Bacteria</taxon>
        <taxon>Pseudomonadati</taxon>
        <taxon>Pseudomonadota</taxon>
        <taxon>Gammaproteobacteria</taxon>
        <taxon>Lysobacterales</taxon>
        <taxon>Rhodanobacteraceae</taxon>
        <taxon>Tahibacter</taxon>
    </lineage>
</organism>
<dbReference type="PANTHER" id="PTHR11804:SF84">
    <property type="entry name" value="SACCHAROLYSIN"/>
    <property type="match status" value="1"/>
</dbReference>
<keyword evidence="10" id="KW-1185">Reference proteome</keyword>
<reference evidence="9" key="1">
    <citation type="submission" date="2023-02" db="EMBL/GenBank/DDBJ databases">
        <title>Tahibacter soli sp. nov. isolated from soil.</title>
        <authorList>
            <person name="Baek J.H."/>
            <person name="Lee J.K."/>
            <person name="Choi D.G."/>
            <person name="Jeon C.O."/>
        </authorList>
    </citation>
    <scope>NUCLEOTIDE SEQUENCE</scope>
    <source>
        <strain evidence="9">BL</strain>
    </source>
</reference>
<evidence type="ECO:0000256" key="3">
    <source>
        <dbReference type="ARBA" id="ARBA00022723"/>
    </source>
</evidence>
<comment type="similarity">
    <text evidence="1 7">Belongs to the peptidase M3 family.</text>
</comment>
<dbReference type="PANTHER" id="PTHR11804">
    <property type="entry name" value="PROTEASE M3 THIMET OLIGOPEPTIDASE-RELATED"/>
    <property type="match status" value="1"/>
</dbReference>
<dbReference type="RefSeq" id="WP_263542183.1">
    <property type="nucleotide sequence ID" value="NZ_JAOVZO020000018.1"/>
</dbReference>
<evidence type="ECO:0000256" key="1">
    <source>
        <dbReference type="ARBA" id="ARBA00006040"/>
    </source>
</evidence>
<comment type="caution">
    <text evidence="9">The sequence shown here is derived from an EMBL/GenBank/DDBJ whole genome shotgun (WGS) entry which is preliminary data.</text>
</comment>
<proteinExistence type="inferred from homology"/>
<dbReference type="GO" id="GO:0006508">
    <property type="term" value="P:proteolysis"/>
    <property type="evidence" value="ECO:0007669"/>
    <property type="project" value="UniProtKB-KW"/>
</dbReference>
<gene>
    <name evidence="9" type="ORF">OD750_018810</name>
</gene>
<dbReference type="GO" id="GO:0004222">
    <property type="term" value="F:metalloendopeptidase activity"/>
    <property type="evidence" value="ECO:0007669"/>
    <property type="project" value="InterPro"/>
</dbReference>
<name>A0A9X3YLS2_9GAMM</name>
<keyword evidence="5 7" id="KW-0862">Zinc</keyword>
<protein>
    <submittedName>
        <fullName evidence="9">Zn-dependent oligopeptidase</fullName>
    </submittedName>
</protein>
<dbReference type="EMBL" id="JAOVZO020000018">
    <property type="protein sequence ID" value="MDC8014602.1"/>
    <property type="molecule type" value="Genomic_DNA"/>
</dbReference>
<keyword evidence="2 7" id="KW-0645">Protease</keyword>
<sequence>MGVQVPGVQVRGVLIWGVLIGGPAAHATDAPFDWHAPPAQIAATCADALAATRAQLAARPAQPPFAVVLATENAVAALDEALVAQRLLADISADDAVRAAASDCAGAVAALRIELAGDPVLYAAAAAAARDAPDAIDRALAAHYAEAGRRSGAALPPQRRARLRTLLERLQKLESGYIAALGADRRTVVFSAAEIAALPESARASLARAGDGYAVPVDNHRYELVMRHAPAAARERYWRAYFAIGGRANVRRLEAALALRRDIARLAGCRDWATCQLATRMAATPERALALVDDVDATLLPRAREEIAHLASIKRADGDLGAFAQWDYAYYQTRDERARFAIDSEALRRYFPVERVVPAVLREYERLFSLRFVNIEPARAWADGVERYAIVDGDATIGEFYLDLAPRAGKFLRPANFALRSGRLRPDGTYTRPVSSIIGNGPAAAPGEPALFSHRELADFFHEFGHVMHTTLSTARYATLYGANTRMDFTEAPSQIFENWAWHPDVLARVSGRVGDGAPLPADLAARLVAARYASAGATWTRQAMFAAYDLSLHGPDAGGDTTRRWRQFAKKYTALAPVRGVTPQASFLPLMGGYDAAYYGYLWSLVYAQDLYTAFAPRIDDPAVGARYRRAVLEPGGTENPEVLVERFLGRKPNAEAFYRDLGIAR</sequence>
<evidence type="ECO:0000256" key="7">
    <source>
        <dbReference type="RuleBase" id="RU003435"/>
    </source>
</evidence>
<evidence type="ECO:0000256" key="2">
    <source>
        <dbReference type="ARBA" id="ARBA00022670"/>
    </source>
</evidence>
<dbReference type="Pfam" id="PF01432">
    <property type="entry name" value="Peptidase_M3"/>
    <property type="match status" value="1"/>
</dbReference>
<dbReference type="AlphaFoldDB" id="A0A9X3YLS2"/>
<dbReference type="GO" id="GO:0006518">
    <property type="term" value="P:peptide metabolic process"/>
    <property type="evidence" value="ECO:0007669"/>
    <property type="project" value="TreeGrafter"/>
</dbReference>
<keyword evidence="3 7" id="KW-0479">Metal-binding</keyword>
<dbReference type="SUPFAM" id="SSF55486">
    <property type="entry name" value="Metalloproteases ('zincins'), catalytic domain"/>
    <property type="match status" value="1"/>
</dbReference>
<evidence type="ECO:0000259" key="8">
    <source>
        <dbReference type="Pfam" id="PF01432"/>
    </source>
</evidence>
<dbReference type="InterPro" id="IPR024079">
    <property type="entry name" value="MetalloPept_cat_dom_sf"/>
</dbReference>
<evidence type="ECO:0000256" key="4">
    <source>
        <dbReference type="ARBA" id="ARBA00022801"/>
    </source>
</evidence>
<dbReference type="Gene3D" id="3.40.390.10">
    <property type="entry name" value="Collagenase (Catalytic Domain)"/>
    <property type="match status" value="1"/>
</dbReference>
<dbReference type="Proteomes" id="UP001139971">
    <property type="component" value="Unassembled WGS sequence"/>
</dbReference>
<evidence type="ECO:0000256" key="6">
    <source>
        <dbReference type="ARBA" id="ARBA00023049"/>
    </source>
</evidence>
<comment type="cofactor">
    <cofactor evidence="7">
        <name>Zn(2+)</name>
        <dbReference type="ChEBI" id="CHEBI:29105"/>
    </cofactor>
    <text evidence="7">Binds 1 zinc ion.</text>
</comment>
<keyword evidence="4 7" id="KW-0378">Hydrolase</keyword>
<evidence type="ECO:0000256" key="5">
    <source>
        <dbReference type="ARBA" id="ARBA00022833"/>
    </source>
</evidence>
<feature type="domain" description="Peptidase M3A/M3B catalytic" evidence="8">
    <location>
        <begin position="230"/>
        <end position="664"/>
    </location>
</feature>
<keyword evidence="6 7" id="KW-0482">Metalloprotease</keyword>
<dbReference type="InterPro" id="IPR045090">
    <property type="entry name" value="Pept_M3A_M3B"/>
</dbReference>
<dbReference type="InterPro" id="IPR024077">
    <property type="entry name" value="Neurolysin/TOP_dom2"/>
</dbReference>
<dbReference type="Gene3D" id="1.10.1370.10">
    <property type="entry name" value="Neurolysin, domain 3"/>
    <property type="match status" value="1"/>
</dbReference>
<accession>A0A9X3YLS2</accession>
<evidence type="ECO:0000313" key="10">
    <source>
        <dbReference type="Proteomes" id="UP001139971"/>
    </source>
</evidence>
<dbReference type="InterPro" id="IPR001567">
    <property type="entry name" value="Pept_M3A_M3B_dom"/>
</dbReference>